<sequence length="36" mass="4191">ERFQASALISFVDFDQTFAHRTILSRALQADFEFDP</sequence>
<reference evidence="1" key="1">
    <citation type="submission" date="2018-06" db="EMBL/GenBank/DDBJ databases">
        <authorList>
            <person name="Zhirakovskaya E."/>
        </authorList>
    </citation>
    <scope>NUCLEOTIDE SEQUENCE</scope>
</reference>
<evidence type="ECO:0000313" key="1">
    <source>
        <dbReference type="EMBL" id="VAW25195.1"/>
    </source>
</evidence>
<feature type="non-terminal residue" evidence="1">
    <location>
        <position position="1"/>
    </location>
</feature>
<dbReference type="AlphaFoldDB" id="A0A3B0U2T5"/>
<name>A0A3B0U2T5_9ZZZZ</name>
<proteinExistence type="predicted"/>
<gene>
    <name evidence="1" type="ORF">MNBD_ALPHA11-2135</name>
</gene>
<dbReference type="EMBL" id="UOEQ01000585">
    <property type="protein sequence ID" value="VAW25195.1"/>
    <property type="molecule type" value="Genomic_DNA"/>
</dbReference>
<accession>A0A3B0U2T5</accession>
<organism evidence="1">
    <name type="scientific">hydrothermal vent metagenome</name>
    <dbReference type="NCBI Taxonomy" id="652676"/>
    <lineage>
        <taxon>unclassified sequences</taxon>
        <taxon>metagenomes</taxon>
        <taxon>ecological metagenomes</taxon>
    </lineage>
</organism>
<protein>
    <submittedName>
        <fullName evidence="1">Uncharacterized protein</fullName>
    </submittedName>
</protein>